<feature type="signal peptide" evidence="10">
    <location>
        <begin position="1"/>
        <end position="31"/>
    </location>
</feature>
<comment type="function">
    <text evidence="9">Core subunit of the mitochondrial membrane respiratory chain NADH dehydrogenase (Complex I) which catalyzes electron transfer from NADH through the respiratory chain, using ubiquinone as an electron acceptor. Essential for the catalytic activity of complex I.</text>
</comment>
<dbReference type="PANTHER" id="PTHR11058:SF9">
    <property type="entry name" value="NADH-UBIQUINONE OXIDOREDUCTASE CHAIN 3"/>
    <property type="match status" value="1"/>
</dbReference>
<dbReference type="GO" id="GO:0031966">
    <property type="term" value="C:mitochondrial membrane"/>
    <property type="evidence" value="ECO:0007669"/>
    <property type="project" value="UniProtKB-SubCell"/>
</dbReference>
<sequence length="117" mass="13855">MIMLMSTAFLIFLICMLVMLLASLISKKTFSDREKNSAFECGFDPKSNFRMPFSLHFFLIAIIFLIFDVEITLFFPLILSMKFSFFLNYYLMILFLISILLLGIYHEWNQGALNWMF</sequence>
<dbReference type="RefSeq" id="YP_009701200.1">
    <property type="nucleotide sequence ID" value="NC_044896.1"/>
</dbReference>
<keyword evidence="9 11" id="KW-0496">Mitochondrion</keyword>
<comment type="catalytic activity">
    <reaction evidence="8 9">
        <text>a ubiquinone + NADH + 5 H(+)(in) = a ubiquinol + NAD(+) + 4 H(+)(out)</text>
        <dbReference type="Rhea" id="RHEA:29091"/>
        <dbReference type="Rhea" id="RHEA-COMP:9565"/>
        <dbReference type="Rhea" id="RHEA-COMP:9566"/>
        <dbReference type="ChEBI" id="CHEBI:15378"/>
        <dbReference type="ChEBI" id="CHEBI:16389"/>
        <dbReference type="ChEBI" id="CHEBI:17976"/>
        <dbReference type="ChEBI" id="CHEBI:57540"/>
        <dbReference type="ChEBI" id="CHEBI:57945"/>
        <dbReference type="EC" id="7.1.1.2"/>
    </reaction>
</comment>
<proteinExistence type="inferred from homology"/>
<evidence type="ECO:0000256" key="1">
    <source>
        <dbReference type="ARBA" id="ARBA00004370"/>
    </source>
</evidence>
<comment type="similarity">
    <text evidence="2 9">Belongs to the complex I subunit 3 family.</text>
</comment>
<accession>A0A5J6CEF5</accession>
<keyword evidence="9" id="KW-0679">Respiratory chain</keyword>
<evidence type="ECO:0000256" key="8">
    <source>
        <dbReference type="ARBA" id="ARBA00049551"/>
    </source>
</evidence>
<dbReference type="InterPro" id="IPR000440">
    <property type="entry name" value="NADH_UbQ/plastoQ_OxRdtase_su3"/>
</dbReference>
<evidence type="ECO:0000256" key="4">
    <source>
        <dbReference type="ARBA" id="ARBA00022448"/>
    </source>
</evidence>
<keyword evidence="9" id="KW-0249">Electron transport</keyword>
<evidence type="ECO:0000256" key="2">
    <source>
        <dbReference type="ARBA" id="ARBA00008472"/>
    </source>
</evidence>
<feature type="transmembrane region" description="Helical" evidence="9">
    <location>
        <begin position="55"/>
        <end position="79"/>
    </location>
</feature>
<feature type="transmembrane region" description="Helical" evidence="9">
    <location>
        <begin position="86"/>
        <end position="106"/>
    </location>
</feature>
<feature type="chain" id="PRO_5023860669" description="NADH-ubiquinone oxidoreductase chain 3" evidence="10">
    <location>
        <begin position="32"/>
        <end position="117"/>
    </location>
</feature>
<keyword evidence="9" id="KW-1278">Translocase</keyword>
<evidence type="ECO:0000256" key="7">
    <source>
        <dbReference type="ARBA" id="ARBA00023136"/>
    </source>
</evidence>
<reference evidence="11" key="1">
    <citation type="journal article" date="2019" name="Mitochondrial DNA Part B Resour">
        <title>The complete mitochondrial genome of Idgia oculata (Coleoptera: Cleroidea: Prionoceridae) and a related phylogenetic analysis of Cleroidea.</title>
        <authorList>
            <person name="Wu L."/>
            <person name="Nie R."/>
            <person name="Bai M."/>
            <person name="Yang Y."/>
        </authorList>
    </citation>
    <scope>NUCLEOTIDE SEQUENCE</scope>
</reference>
<evidence type="ECO:0000313" key="11">
    <source>
        <dbReference type="EMBL" id="QEQ14406.1"/>
    </source>
</evidence>
<evidence type="ECO:0000256" key="9">
    <source>
        <dbReference type="RuleBase" id="RU003640"/>
    </source>
</evidence>
<keyword evidence="9" id="KW-0830">Ubiquinone</keyword>
<keyword evidence="10" id="KW-0732">Signal</keyword>
<evidence type="ECO:0000256" key="3">
    <source>
        <dbReference type="ARBA" id="ARBA00021007"/>
    </source>
</evidence>
<keyword evidence="5 9" id="KW-0812">Transmembrane</keyword>
<dbReference type="AlphaFoldDB" id="A0A5J6CEF5"/>
<keyword evidence="4 9" id="KW-0813">Transport</keyword>
<gene>
    <name evidence="11" type="primary">ND3</name>
</gene>
<evidence type="ECO:0000256" key="6">
    <source>
        <dbReference type="ARBA" id="ARBA00022989"/>
    </source>
</evidence>
<evidence type="ECO:0000256" key="10">
    <source>
        <dbReference type="SAM" id="SignalP"/>
    </source>
</evidence>
<dbReference type="GO" id="GO:0008137">
    <property type="term" value="F:NADH dehydrogenase (ubiquinone) activity"/>
    <property type="evidence" value="ECO:0007669"/>
    <property type="project" value="UniProtKB-UniRule"/>
</dbReference>
<protein>
    <recommendedName>
        <fullName evidence="3 9">NADH-ubiquinone oxidoreductase chain 3</fullName>
        <ecNumber evidence="9">7.1.1.2</ecNumber>
    </recommendedName>
</protein>
<dbReference type="CTD" id="4537"/>
<organism evidence="11">
    <name type="scientific">Idgia oculata</name>
    <dbReference type="NCBI Taxonomy" id="1404354"/>
    <lineage>
        <taxon>Eukaryota</taxon>
        <taxon>Metazoa</taxon>
        <taxon>Ecdysozoa</taxon>
        <taxon>Arthropoda</taxon>
        <taxon>Hexapoda</taxon>
        <taxon>Insecta</taxon>
        <taxon>Pterygota</taxon>
        <taxon>Neoptera</taxon>
        <taxon>Endopterygota</taxon>
        <taxon>Coleoptera</taxon>
        <taxon>Polyphaga</taxon>
        <taxon>Cucujiformia</taxon>
        <taxon>Prionoceridae</taxon>
        <taxon>Idgia</taxon>
    </lineage>
</organism>
<dbReference type="Pfam" id="PF00507">
    <property type="entry name" value="Oxidored_q4"/>
    <property type="match status" value="1"/>
</dbReference>
<dbReference type="PANTHER" id="PTHR11058">
    <property type="entry name" value="NADH-UBIQUINONE OXIDOREDUCTASE CHAIN 3"/>
    <property type="match status" value="1"/>
</dbReference>
<dbReference type="EC" id="7.1.1.2" evidence="9"/>
<keyword evidence="6 9" id="KW-1133">Transmembrane helix</keyword>
<evidence type="ECO:0000256" key="5">
    <source>
        <dbReference type="ARBA" id="ARBA00022692"/>
    </source>
</evidence>
<dbReference type="Gene3D" id="1.20.58.1610">
    <property type="entry name" value="NADH:ubiquinone/plastoquinone oxidoreductase, chain 3"/>
    <property type="match status" value="1"/>
</dbReference>
<dbReference type="GeneID" id="41854383"/>
<dbReference type="InterPro" id="IPR038430">
    <property type="entry name" value="NDAH_ubi_oxred_su3_sf"/>
</dbReference>
<geneLocation type="mitochondrion" evidence="11"/>
<keyword evidence="7 9" id="KW-0472">Membrane</keyword>
<dbReference type="GO" id="GO:0030964">
    <property type="term" value="C:NADH dehydrogenase complex"/>
    <property type="evidence" value="ECO:0007669"/>
    <property type="project" value="TreeGrafter"/>
</dbReference>
<dbReference type="EMBL" id="MH779812">
    <property type="protein sequence ID" value="QEQ14406.1"/>
    <property type="molecule type" value="Genomic_DNA"/>
</dbReference>
<comment type="subcellular location">
    <subcellularLocation>
        <location evidence="1">Membrane</location>
    </subcellularLocation>
    <subcellularLocation>
        <location evidence="9">Mitochondrion membrane</location>
        <topology evidence="9">Multi-pass membrane protein</topology>
    </subcellularLocation>
</comment>
<keyword evidence="9" id="KW-0520">NAD</keyword>
<name>A0A5J6CEF5_9CUCU</name>